<name>A0A2C9JY92_BIOGL</name>
<evidence type="ECO:0000256" key="7">
    <source>
        <dbReference type="PIRSR" id="PIRSR000524-1"/>
    </source>
</evidence>
<evidence type="ECO:0000256" key="1">
    <source>
        <dbReference type="ARBA" id="ARBA00001933"/>
    </source>
</evidence>
<comment type="similarity">
    <text evidence="2 6">Belongs to the class-V pyridoxal-phosphate-dependent aminotransferase family.</text>
</comment>
<sequence>MALTSHCRTAFYDLFIKRSITNSSCFLHSLFGRNFSTKLFAATMASSTQGKVPAVSSAPKCLLKPIDVPNKLLMGPGPSNCPPRVLAAGALPMLGHLHPEFTKIMDEVKEGIQYLFQTKNGWTFAISGTGHAAMEASVVNLLEPDDVILVCQNGIWGQRLADMADRNGSTVKKLIRPYGEVFTLEEIEKGLQEHKPIVVFVTYGESSAGTAQPLEGLGDLCHKYNALLLVDSVAILGGRPLFMDAWNIDVLYSGSQKVIGAPPATSPISFSLKAREKIASRKTRIRSYYFDCNELANYWACDQGPRRYHHTGMVTSVYGLREGLARLAEEGLEKSWKDHKDCSELLYQGLEKLGLELLVKNKEIRNPCVTTIKVPPGINWKDVTDYAMKNYRVEIAGGLGDLAGKTWRIGIMGYNCRPENVQLVLRVLEEALESIKK</sequence>
<dbReference type="FunFam" id="3.40.640.10:FF:000027">
    <property type="entry name" value="Serine--pyruvate aminotransferase, mitochondrial"/>
    <property type="match status" value="1"/>
</dbReference>
<accession>A0A2C9JY92</accession>
<dbReference type="GO" id="GO:0019265">
    <property type="term" value="P:glycine biosynthetic process, by transamination of glyoxylate"/>
    <property type="evidence" value="ECO:0007669"/>
    <property type="project" value="TreeGrafter"/>
</dbReference>
<evidence type="ECO:0000256" key="5">
    <source>
        <dbReference type="ARBA" id="ARBA00022898"/>
    </source>
</evidence>
<feature type="modified residue" description="N6-(pyridoxal phosphate)lysine" evidence="8">
    <location>
        <position position="257"/>
    </location>
</feature>
<keyword evidence="5 6" id="KW-0663">Pyridoxal phosphate</keyword>
<evidence type="ECO:0000256" key="4">
    <source>
        <dbReference type="ARBA" id="ARBA00022679"/>
    </source>
</evidence>
<dbReference type="InterPro" id="IPR024169">
    <property type="entry name" value="SP_NH2Trfase/AEP_transaminase"/>
</dbReference>
<dbReference type="EC" id="2.6.1.44" evidence="6"/>
<evidence type="ECO:0000256" key="3">
    <source>
        <dbReference type="ARBA" id="ARBA00022576"/>
    </source>
</evidence>
<dbReference type="Gene3D" id="3.90.1150.10">
    <property type="entry name" value="Aspartate Aminotransferase, domain 1"/>
    <property type="match status" value="1"/>
</dbReference>
<dbReference type="FunFam" id="3.90.1150.10:FF:000039">
    <property type="entry name" value="Serine--pyruvate aminotransferase"/>
    <property type="match status" value="1"/>
</dbReference>
<comment type="catalytic activity">
    <reaction evidence="6">
        <text>glyoxylate + L-alanine = glycine + pyruvate</text>
        <dbReference type="Rhea" id="RHEA:24248"/>
        <dbReference type="ChEBI" id="CHEBI:15361"/>
        <dbReference type="ChEBI" id="CHEBI:36655"/>
        <dbReference type="ChEBI" id="CHEBI:57305"/>
        <dbReference type="ChEBI" id="CHEBI:57972"/>
        <dbReference type="EC" id="2.6.1.44"/>
    </reaction>
</comment>
<dbReference type="GO" id="GO:0004760">
    <property type="term" value="F:L-serine-pyruvate transaminase activity"/>
    <property type="evidence" value="ECO:0007669"/>
    <property type="project" value="TreeGrafter"/>
</dbReference>
<keyword evidence="3" id="KW-0032">Aminotransferase</keyword>
<feature type="binding site" evidence="7">
    <location>
        <position position="408"/>
    </location>
    <ligand>
        <name>substrate</name>
    </ligand>
</feature>
<dbReference type="CDD" id="cd06451">
    <property type="entry name" value="AGAT_like"/>
    <property type="match status" value="1"/>
</dbReference>
<dbReference type="STRING" id="6526.A0A2C9JY92"/>
<dbReference type="GO" id="GO:0005777">
    <property type="term" value="C:peroxisome"/>
    <property type="evidence" value="ECO:0007669"/>
    <property type="project" value="TreeGrafter"/>
</dbReference>
<dbReference type="InterPro" id="IPR015421">
    <property type="entry name" value="PyrdxlP-dep_Trfase_major"/>
</dbReference>
<protein>
    <recommendedName>
        <fullName evidence="6">Alanine--glyoxylate aminotransferase</fullName>
        <ecNumber evidence="6">2.6.1.44</ecNumber>
    </recommendedName>
</protein>
<dbReference type="Pfam" id="PF00266">
    <property type="entry name" value="Aminotran_5"/>
    <property type="match status" value="1"/>
</dbReference>
<dbReference type="KEGG" id="bgt:106072728"/>
<dbReference type="Proteomes" id="UP000076420">
    <property type="component" value="Unassembled WGS sequence"/>
</dbReference>
<evidence type="ECO:0000256" key="8">
    <source>
        <dbReference type="PIRSR" id="PIRSR000524-50"/>
    </source>
</evidence>
<dbReference type="SUPFAM" id="SSF53383">
    <property type="entry name" value="PLP-dependent transferases"/>
    <property type="match status" value="1"/>
</dbReference>
<dbReference type="InterPro" id="IPR015422">
    <property type="entry name" value="PyrdxlP-dep_Trfase_small"/>
</dbReference>
<dbReference type="PANTHER" id="PTHR21152">
    <property type="entry name" value="AMINOTRANSFERASE CLASS V"/>
    <property type="match status" value="1"/>
</dbReference>
<gene>
    <name evidence="10" type="primary">106072728</name>
</gene>
<dbReference type="OrthoDB" id="7403325at2759"/>
<evidence type="ECO:0000256" key="6">
    <source>
        <dbReference type="PIRNR" id="PIRNR000524"/>
    </source>
</evidence>
<dbReference type="GO" id="GO:0008453">
    <property type="term" value="F:alanine-glyoxylate transaminase activity"/>
    <property type="evidence" value="ECO:0007669"/>
    <property type="project" value="UniProtKB-EC"/>
</dbReference>
<dbReference type="EnsemblMetazoa" id="BGLB009926-RB">
    <property type="protein sequence ID" value="BGLB009926-PB"/>
    <property type="gene ID" value="BGLB009926"/>
</dbReference>
<dbReference type="AlphaFoldDB" id="A0A2C9JY92"/>
<dbReference type="PIRSF" id="PIRSF000524">
    <property type="entry name" value="SPT"/>
    <property type="match status" value="1"/>
</dbReference>
<dbReference type="VEuPathDB" id="VectorBase:BGLB009926"/>
<comment type="cofactor">
    <cofactor evidence="1 6 8">
        <name>pyridoxal 5'-phosphate</name>
        <dbReference type="ChEBI" id="CHEBI:597326"/>
    </cofactor>
</comment>
<reference evidence="10" key="1">
    <citation type="submission" date="2020-05" db="UniProtKB">
        <authorList>
            <consortium name="EnsemblMetazoa"/>
        </authorList>
    </citation>
    <scope>IDENTIFICATION</scope>
    <source>
        <strain evidence="10">BB02</strain>
    </source>
</reference>
<dbReference type="InterPro" id="IPR015424">
    <property type="entry name" value="PyrdxlP-dep_Trfase"/>
</dbReference>
<evidence type="ECO:0000313" key="10">
    <source>
        <dbReference type="EnsemblMetazoa" id="BGLB009926-PB"/>
    </source>
</evidence>
<proteinExistence type="inferred from homology"/>
<evidence type="ECO:0000256" key="2">
    <source>
        <dbReference type="ARBA" id="ARBA00009236"/>
    </source>
</evidence>
<organism evidence="10 11">
    <name type="scientific">Biomphalaria glabrata</name>
    <name type="common">Bloodfluke planorb</name>
    <name type="synonym">Freshwater snail</name>
    <dbReference type="NCBI Taxonomy" id="6526"/>
    <lineage>
        <taxon>Eukaryota</taxon>
        <taxon>Metazoa</taxon>
        <taxon>Spiralia</taxon>
        <taxon>Lophotrochozoa</taxon>
        <taxon>Mollusca</taxon>
        <taxon>Gastropoda</taxon>
        <taxon>Heterobranchia</taxon>
        <taxon>Euthyneura</taxon>
        <taxon>Panpulmonata</taxon>
        <taxon>Hygrophila</taxon>
        <taxon>Lymnaeoidea</taxon>
        <taxon>Planorbidae</taxon>
        <taxon>Biomphalaria</taxon>
    </lineage>
</organism>
<dbReference type="VEuPathDB" id="VectorBase:BGLAX_049820"/>
<evidence type="ECO:0000313" key="11">
    <source>
        <dbReference type="Proteomes" id="UP000076420"/>
    </source>
</evidence>
<dbReference type="Gene3D" id="3.40.640.10">
    <property type="entry name" value="Type I PLP-dependent aspartate aminotransferase-like (Major domain)"/>
    <property type="match status" value="1"/>
</dbReference>
<keyword evidence="4" id="KW-0808">Transferase</keyword>
<dbReference type="PANTHER" id="PTHR21152:SF40">
    <property type="entry name" value="ALANINE--GLYOXYLATE AMINOTRANSFERASE"/>
    <property type="match status" value="1"/>
</dbReference>
<feature type="domain" description="Aminotransferase class V" evidence="9">
    <location>
        <begin position="93"/>
        <end position="416"/>
    </location>
</feature>
<dbReference type="RefSeq" id="XP_013088624.2">
    <property type="nucleotide sequence ID" value="XM_013233170.2"/>
</dbReference>
<dbReference type="InterPro" id="IPR000192">
    <property type="entry name" value="Aminotrans_V_dom"/>
</dbReference>
<evidence type="ECO:0000259" key="9">
    <source>
        <dbReference type="Pfam" id="PF00266"/>
    </source>
</evidence>